<name>A0A1N6FBR5_9BURK</name>
<keyword evidence="2" id="KW-0597">Phosphoprotein</keyword>
<dbReference type="EMBL" id="FSRU01000001">
    <property type="protein sequence ID" value="SIN92692.1"/>
    <property type="molecule type" value="Genomic_DNA"/>
</dbReference>
<feature type="compositionally biased region" description="Basic and acidic residues" evidence="3">
    <location>
        <begin position="1189"/>
        <end position="1203"/>
    </location>
</feature>
<evidence type="ECO:0000259" key="4">
    <source>
        <dbReference type="PROSITE" id="PS50075"/>
    </source>
</evidence>
<dbReference type="CDD" id="cd05235">
    <property type="entry name" value="SDR_e1"/>
    <property type="match status" value="1"/>
</dbReference>
<dbReference type="Gene3D" id="3.40.50.12780">
    <property type="entry name" value="N-terminal domain of ligase-like"/>
    <property type="match status" value="1"/>
</dbReference>
<evidence type="ECO:0000313" key="5">
    <source>
        <dbReference type="EMBL" id="SIN92692.1"/>
    </source>
</evidence>
<dbReference type="InterPro" id="IPR036291">
    <property type="entry name" value="NAD(P)-bd_dom_sf"/>
</dbReference>
<gene>
    <name evidence="5" type="ORF">SAMN05444165_0111</name>
</gene>
<evidence type="ECO:0000313" key="6">
    <source>
        <dbReference type="Proteomes" id="UP000185151"/>
    </source>
</evidence>
<keyword evidence="6" id="KW-1185">Reference proteome</keyword>
<dbReference type="Pfam" id="PF00550">
    <property type="entry name" value="PP-binding"/>
    <property type="match status" value="1"/>
</dbReference>
<dbReference type="CDD" id="cd05930">
    <property type="entry name" value="A_NRPS"/>
    <property type="match status" value="1"/>
</dbReference>
<dbReference type="InterPro" id="IPR009081">
    <property type="entry name" value="PP-bd_ACP"/>
</dbReference>
<dbReference type="Proteomes" id="UP000185151">
    <property type="component" value="Unassembled WGS sequence"/>
</dbReference>
<dbReference type="InterPro" id="IPR010080">
    <property type="entry name" value="Thioester_reductase-like_dom"/>
</dbReference>
<organism evidence="5 6">
    <name type="scientific">Paraburkholderia phenazinium</name>
    <dbReference type="NCBI Taxonomy" id="60549"/>
    <lineage>
        <taxon>Bacteria</taxon>
        <taxon>Pseudomonadati</taxon>
        <taxon>Pseudomonadota</taxon>
        <taxon>Betaproteobacteria</taxon>
        <taxon>Burkholderiales</taxon>
        <taxon>Burkholderiaceae</taxon>
        <taxon>Paraburkholderia</taxon>
    </lineage>
</organism>
<dbReference type="SUPFAM" id="SSF56801">
    <property type="entry name" value="Acetyl-CoA synthetase-like"/>
    <property type="match status" value="1"/>
</dbReference>
<dbReference type="PROSITE" id="PS50075">
    <property type="entry name" value="CARRIER"/>
    <property type="match status" value="1"/>
</dbReference>
<dbReference type="PANTHER" id="PTHR44845">
    <property type="entry name" value="CARRIER DOMAIN-CONTAINING PROTEIN"/>
    <property type="match status" value="1"/>
</dbReference>
<dbReference type="InterPro" id="IPR013120">
    <property type="entry name" value="FAR_NAD-bd"/>
</dbReference>
<feature type="region of interest" description="Disordered" evidence="3">
    <location>
        <begin position="1183"/>
        <end position="1203"/>
    </location>
</feature>
<dbReference type="NCBIfam" id="TIGR01733">
    <property type="entry name" value="AA-adenyl-dom"/>
    <property type="match status" value="1"/>
</dbReference>
<protein>
    <submittedName>
        <fullName evidence="5">Amino acid adenylation domain-containing protein/thioester reductase domain-containing protein</fullName>
    </submittedName>
</protein>
<accession>A0A1N6FBR5</accession>
<evidence type="ECO:0000256" key="1">
    <source>
        <dbReference type="ARBA" id="ARBA00022450"/>
    </source>
</evidence>
<dbReference type="Pfam" id="PF07993">
    <property type="entry name" value="NAD_binding_4"/>
    <property type="match status" value="1"/>
</dbReference>
<dbReference type="Gene3D" id="3.40.50.720">
    <property type="entry name" value="NAD(P)-binding Rossmann-like Domain"/>
    <property type="match status" value="1"/>
</dbReference>
<evidence type="ECO:0000256" key="2">
    <source>
        <dbReference type="ARBA" id="ARBA00022553"/>
    </source>
</evidence>
<dbReference type="Gene3D" id="1.10.1200.10">
    <property type="entry name" value="ACP-like"/>
    <property type="match status" value="1"/>
</dbReference>
<proteinExistence type="predicted"/>
<dbReference type="NCBIfam" id="TIGR01746">
    <property type="entry name" value="Thioester-redct"/>
    <property type="match status" value="1"/>
</dbReference>
<reference evidence="5 6" key="1">
    <citation type="submission" date="2016-11" db="EMBL/GenBank/DDBJ databases">
        <authorList>
            <person name="Jaros S."/>
            <person name="Januszkiewicz K."/>
            <person name="Wedrychowicz H."/>
        </authorList>
    </citation>
    <scope>NUCLEOTIDE SEQUENCE [LARGE SCALE GENOMIC DNA]</scope>
    <source>
        <strain evidence="5 6">GAS95</strain>
    </source>
</reference>
<dbReference type="AlphaFoldDB" id="A0A1N6FBR5"/>
<dbReference type="InterPro" id="IPR010071">
    <property type="entry name" value="AA_adenyl_dom"/>
</dbReference>
<sequence length="1203" mass="130504">MRRPVRRWRAFYDGEAMKAITIAISGQTPLAASIAAELHEIGHTVSVADNQAGPLRDVADALGLVASPDCVASAPVAWRIVCEAHAADGCEARDAAARVLRFVALAEQVPPQRVRLEWHLLHAPDDWRVAATQTVEFDAPVCGADLVGEIEHGALQLLTDVVNRIARDLFDDTPHPPVDNGYAQPLDLAALARWHASNETHRHYACEPSLPEMVARATQATPGATALIDADGSLDYQALLTRAARFAHALHSGSHGMPPKVVAVCLPKSAALYTAMLGILGSGAACVPLDPAFPPERIRLILQESGAQGLVSDASFEAAALEGMGIRLIDAPQPNTDATLPSPLWPIELDAQRASRCAIAIYTSGSTGVPKGVMLSHGNLVHFCHWYRDHCALDASTRALQFSTIAFDASLLDIFPTWLAGGTLIVPTETQRRELDALQALVDAQRVTHAFLPPALLAALPDSAWPSLRHLVTGGDVCDPDTIARWSAGRQFHNIYGPTECTVLATTSRLEAGSNNRRIGRPIANVRCYVLDDNGRPVCTGQAGELHIAGAGVGMGYLGQPVLSAERFVAEPGGDATMYCTGDIVQWDVDGSLLYIGRRDKQIKIRGFRVELGEVENAVLDTQLYRQCAAIADERKRIRVFVAKPAHASGNAEALRTALAASLPDYMMPFDIAELEILPATPNGKIDRAALACLPLSRACATGGDACEPRTATERHLRNLWAQLLDLDAAEIGRQDSFFELGGHSLLVSRLMLAVKRELAGNAPLGRFMEQPTIEALASLLTDDDLQRGDRIPARVHEDRHLPRDIQPQSTRDEETGRGAVLLTGANGFLGTFILHELIAKTDGPIYCVVRAHSVAEAHHRLDDAVIVNGMEHLCGHPRIRILLGDLAKPRLGLAEDVWQRLAGEIGTIYHNGAHVNHVYDYPFLYDENVGSTLALLRLACEGRRKALHYISTLSAASTTDARGNVLEAPPGTNAPVFVNNGYNLTKWVSEHLVWEAVQRGIDATILRPGNITGHAQTGLCQPGRNRILLLVKGSVQLGFAPGGEAQFDLSPVDFLARAIVGCTLDPRRSERVFHLHNPRPLTWNGYLQALARLGYPLVLEDAATWRNRLLSIDEANALFDVVAFYLDDRQDDIGDMSVIDHARSAATLARLGIAYPEKDERLLGQHFRYLIDCGFLPPPDPHTPMVDRAPRAADPHDAEPAW</sequence>
<evidence type="ECO:0000256" key="3">
    <source>
        <dbReference type="SAM" id="MobiDB-lite"/>
    </source>
</evidence>
<dbReference type="Gene3D" id="3.30.300.30">
    <property type="match status" value="1"/>
</dbReference>
<dbReference type="Pfam" id="PF00501">
    <property type="entry name" value="AMP-binding"/>
    <property type="match status" value="1"/>
</dbReference>
<dbReference type="InterPro" id="IPR045851">
    <property type="entry name" value="AMP-bd_C_sf"/>
</dbReference>
<dbReference type="PANTHER" id="PTHR44845:SF6">
    <property type="entry name" value="BETA-ALANINE-ACTIVATING ENZYME"/>
    <property type="match status" value="1"/>
</dbReference>
<dbReference type="InterPro" id="IPR042099">
    <property type="entry name" value="ANL_N_sf"/>
</dbReference>
<dbReference type="InterPro" id="IPR036736">
    <property type="entry name" value="ACP-like_sf"/>
</dbReference>
<keyword evidence="1" id="KW-0596">Phosphopantetheine</keyword>
<dbReference type="InterPro" id="IPR000873">
    <property type="entry name" value="AMP-dep_synth/lig_dom"/>
</dbReference>
<dbReference type="SUPFAM" id="SSF47336">
    <property type="entry name" value="ACP-like"/>
    <property type="match status" value="1"/>
</dbReference>
<dbReference type="SUPFAM" id="SSF51735">
    <property type="entry name" value="NAD(P)-binding Rossmann-fold domains"/>
    <property type="match status" value="1"/>
</dbReference>
<feature type="domain" description="Carrier" evidence="4">
    <location>
        <begin position="708"/>
        <end position="785"/>
    </location>
</feature>